<comment type="caution">
    <text evidence="2">The sequence shown here is derived from an EMBL/GenBank/DDBJ whole genome shotgun (WGS) entry which is preliminary data.</text>
</comment>
<evidence type="ECO:0000256" key="1">
    <source>
        <dbReference type="SAM" id="Phobius"/>
    </source>
</evidence>
<feature type="transmembrane region" description="Helical" evidence="1">
    <location>
        <begin position="121"/>
        <end position="139"/>
    </location>
</feature>
<evidence type="ECO:0000313" key="3">
    <source>
        <dbReference type="Proteomes" id="UP000003789"/>
    </source>
</evidence>
<sequence length="386" mass="44477">MLLLKSPKFVLELLILFFFTLINYGKETPLISLLLCIFYMLIYRKSYSVNFKVIVFLSFLSLVTLFYTALSLFFPDYFLIMDFDKGLLLNKYLGRVVLIVSILMIFVVFDKNRLIQAIKALLIFHVTIFYIQVLAFYIFNIQIDIVGFFTGESQRSLFLGYYRATGIFTEPSNYGLVVLSLLSALFIIGYNQTKFYAFVLFSVFLTFSTASLISALFFLFGYLVKVNVFKKPKLLIIMFMLLAPIIVASFNFQQERYSSVDNVSEAGSFMIRQSIVNMILTRSIDDPRFYFGEGMYSYDLNKLINLSKFKDVTAAIDDAGLFISFILRFGLLGVAFVLGIYFILLKNISSRIVYTSLIFTKMSIFSGIFFIPLISCLFFYKENGDD</sequence>
<feature type="transmembrane region" description="Helical" evidence="1">
    <location>
        <begin position="196"/>
        <end position="222"/>
    </location>
</feature>
<feature type="transmembrane region" description="Helical" evidence="1">
    <location>
        <begin position="174"/>
        <end position="190"/>
    </location>
</feature>
<feature type="transmembrane region" description="Helical" evidence="1">
    <location>
        <begin position="319"/>
        <end position="345"/>
    </location>
</feature>
<protein>
    <submittedName>
        <fullName evidence="2">Putative membrane protein</fullName>
    </submittedName>
</protein>
<feature type="transmembrane region" description="Helical" evidence="1">
    <location>
        <begin position="357"/>
        <end position="380"/>
    </location>
</feature>
<dbReference type="Proteomes" id="UP000003789">
    <property type="component" value="Unassembled WGS sequence"/>
</dbReference>
<dbReference type="RefSeq" id="WP_006232913.1">
    <property type="nucleotide sequence ID" value="NZ_CH724136.1"/>
</dbReference>
<feature type="transmembrane region" description="Helical" evidence="1">
    <location>
        <begin position="234"/>
        <end position="252"/>
    </location>
</feature>
<feature type="transmembrane region" description="Helical" evidence="1">
    <location>
        <begin position="92"/>
        <end position="109"/>
    </location>
</feature>
<dbReference type="HOGENOM" id="CLU_683052_0_0_6"/>
<evidence type="ECO:0000313" key="2">
    <source>
        <dbReference type="EMBL" id="EAS44642.1"/>
    </source>
</evidence>
<reference evidence="2 3" key="1">
    <citation type="submission" date="2006-03" db="EMBL/GenBank/DDBJ databases">
        <authorList>
            <person name="Bartlett D.H."/>
            <person name="Valle G."/>
            <person name="Lauro F.M."/>
            <person name="Vezzi A."/>
            <person name="Simonato F."/>
            <person name="Eloe E."/>
            <person name="Vitulo N."/>
            <person name="Stratton T.K."/>
            <person name="D'angelo M."/>
            <person name="Ferriera S."/>
            <person name="Johnson J."/>
            <person name="Kravitz S."/>
            <person name="Beeson K."/>
            <person name="Sutton G."/>
            <person name="Rogers Y."/>
            <person name="Friedman R."/>
            <person name="Frazier M."/>
            <person name="Venter J.C."/>
        </authorList>
    </citation>
    <scope>NUCLEOTIDE SEQUENCE [LARGE SCALE GENOMIC DNA]</scope>
    <source>
        <strain evidence="2 3">3TCK</strain>
    </source>
</reference>
<dbReference type="EMBL" id="AAPH01000003">
    <property type="protein sequence ID" value="EAS44642.1"/>
    <property type="molecule type" value="Genomic_DNA"/>
</dbReference>
<feature type="transmembrane region" description="Helical" evidence="1">
    <location>
        <begin position="53"/>
        <end position="80"/>
    </location>
</feature>
<gene>
    <name evidence="2" type="ORF">P3TCK_26752</name>
</gene>
<feature type="transmembrane region" description="Helical" evidence="1">
    <location>
        <begin position="13"/>
        <end position="41"/>
    </location>
</feature>
<name>Q1Z871_9GAMM</name>
<keyword evidence="1" id="KW-1133">Transmembrane helix</keyword>
<organism evidence="2 3">
    <name type="scientific">Photobacterium profundum 3TCK</name>
    <dbReference type="NCBI Taxonomy" id="314280"/>
    <lineage>
        <taxon>Bacteria</taxon>
        <taxon>Pseudomonadati</taxon>
        <taxon>Pseudomonadota</taxon>
        <taxon>Gammaproteobacteria</taxon>
        <taxon>Vibrionales</taxon>
        <taxon>Vibrionaceae</taxon>
        <taxon>Photobacterium</taxon>
    </lineage>
</organism>
<accession>Q1Z871</accession>
<proteinExistence type="predicted"/>
<dbReference type="OrthoDB" id="5829096at2"/>
<keyword evidence="1" id="KW-0812">Transmembrane</keyword>
<dbReference type="AlphaFoldDB" id="Q1Z871"/>
<keyword evidence="1" id="KW-0472">Membrane</keyword>